<dbReference type="Proteomes" id="UP000299102">
    <property type="component" value="Unassembled WGS sequence"/>
</dbReference>
<accession>A0A4C1SPK8</accession>
<reference evidence="1 2" key="1">
    <citation type="journal article" date="2019" name="Commun. Biol.">
        <title>The bagworm genome reveals a unique fibroin gene that provides high tensile strength.</title>
        <authorList>
            <person name="Kono N."/>
            <person name="Nakamura H."/>
            <person name="Ohtoshi R."/>
            <person name="Tomita M."/>
            <person name="Numata K."/>
            <person name="Arakawa K."/>
        </authorList>
    </citation>
    <scope>NUCLEOTIDE SEQUENCE [LARGE SCALE GENOMIC DNA]</scope>
</reference>
<protein>
    <submittedName>
        <fullName evidence="1">Uncharacterized protein</fullName>
    </submittedName>
</protein>
<evidence type="ECO:0000313" key="2">
    <source>
        <dbReference type="Proteomes" id="UP000299102"/>
    </source>
</evidence>
<sequence>MLISLVVPFHATPASDANFDPNPSLALFVSVSQMINVRGFAGRGAREHVACVTQASAQHTPPLLLFIA</sequence>
<organism evidence="1 2">
    <name type="scientific">Eumeta variegata</name>
    <name type="common">Bagworm moth</name>
    <name type="synonym">Eumeta japonica</name>
    <dbReference type="NCBI Taxonomy" id="151549"/>
    <lineage>
        <taxon>Eukaryota</taxon>
        <taxon>Metazoa</taxon>
        <taxon>Ecdysozoa</taxon>
        <taxon>Arthropoda</taxon>
        <taxon>Hexapoda</taxon>
        <taxon>Insecta</taxon>
        <taxon>Pterygota</taxon>
        <taxon>Neoptera</taxon>
        <taxon>Endopterygota</taxon>
        <taxon>Lepidoptera</taxon>
        <taxon>Glossata</taxon>
        <taxon>Ditrysia</taxon>
        <taxon>Tineoidea</taxon>
        <taxon>Psychidae</taxon>
        <taxon>Oiketicinae</taxon>
        <taxon>Eumeta</taxon>
    </lineage>
</organism>
<dbReference type="EMBL" id="BGZK01003712">
    <property type="protein sequence ID" value="GBP03904.1"/>
    <property type="molecule type" value="Genomic_DNA"/>
</dbReference>
<proteinExistence type="predicted"/>
<evidence type="ECO:0000313" key="1">
    <source>
        <dbReference type="EMBL" id="GBP03904.1"/>
    </source>
</evidence>
<comment type="caution">
    <text evidence="1">The sequence shown here is derived from an EMBL/GenBank/DDBJ whole genome shotgun (WGS) entry which is preliminary data.</text>
</comment>
<dbReference type="AlphaFoldDB" id="A0A4C1SPK8"/>
<keyword evidence="2" id="KW-1185">Reference proteome</keyword>
<gene>
    <name evidence="1" type="ORF">EVAR_70396_1</name>
</gene>
<name>A0A4C1SPK8_EUMVA</name>